<dbReference type="GO" id="GO:0005737">
    <property type="term" value="C:cytoplasm"/>
    <property type="evidence" value="ECO:0007669"/>
    <property type="project" value="UniProtKB-SubCell"/>
</dbReference>
<dbReference type="GO" id="GO:0042274">
    <property type="term" value="P:ribosomal small subunit biogenesis"/>
    <property type="evidence" value="ECO:0007669"/>
    <property type="project" value="UniProtKB-UniRule"/>
</dbReference>
<dbReference type="Pfam" id="PF01782">
    <property type="entry name" value="RimM"/>
    <property type="match status" value="1"/>
</dbReference>
<dbReference type="PANTHER" id="PTHR33692:SF1">
    <property type="entry name" value="RIBOSOME MATURATION FACTOR RIMM"/>
    <property type="match status" value="1"/>
</dbReference>
<dbReference type="AlphaFoldDB" id="A0A7X5KNU6"/>
<proteinExistence type="inferred from homology"/>
<evidence type="ECO:0000256" key="3">
    <source>
        <dbReference type="ARBA" id="ARBA00022552"/>
    </source>
</evidence>
<dbReference type="InterPro" id="IPR011033">
    <property type="entry name" value="PRC_barrel-like_sf"/>
</dbReference>
<sequence>MEDFIYIGRVANTHGIKGGMKIFPTTEDPRRFEQLKSVWLEKPDGTTVKMDITQIKYFKNFVLLQFAQVQTMTEAEGYKQSIVKIPRSQALPLEEDEYYLGDLLGMEVWLEDGSRLGTLSDVIFTGSNDVYVVKREEGKDLLLPAIKSCVLSVDMKDRRILVRVPAGLW</sequence>
<dbReference type="GO" id="GO:0005840">
    <property type="term" value="C:ribosome"/>
    <property type="evidence" value="ECO:0007669"/>
    <property type="project" value="InterPro"/>
</dbReference>
<evidence type="ECO:0000256" key="4">
    <source>
        <dbReference type="ARBA" id="ARBA00023186"/>
    </source>
</evidence>
<comment type="similarity">
    <text evidence="5">Belongs to the RimM family.</text>
</comment>
<comment type="domain">
    <text evidence="5">The PRC barrel domain binds ribosomal protein uS19.</text>
</comment>
<feature type="domain" description="PRC-barrel" evidence="7">
    <location>
        <begin position="95"/>
        <end position="167"/>
    </location>
</feature>
<evidence type="ECO:0000313" key="9">
    <source>
        <dbReference type="Proteomes" id="UP000461585"/>
    </source>
</evidence>
<dbReference type="InterPro" id="IPR009000">
    <property type="entry name" value="Transl_B-barrel_sf"/>
</dbReference>
<gene>
    <name evidence="5 8" type="primary">rimM</name>
    <name evidence="8" type="ORF">GXN74_10540</name>
</gene>
<dbReference type="NCBIfam" id="TIGR02273">
    <property type="entry name" value="16S_RimM"/>
    <property type="match status" value="1"/>
</dbReference>
<comment type="subunit">
    <text evidence="5">Binds ribosomal protein uS19.</text>
</comment>
<dbReference type="Proteomes" id="UP000461585">
    <property type="component" value="Unassembled WGS sequence"/>
</dbReference>
<evidence type="ECO:0000256" key="5">
    <source>
        <dbReference type="HAMAP-Rule" id="MF_00014"/>
    </source>
</evidence>
<dbReference type="SUPFAM" id="SSF50346">
    <property type="entry name" value="PRC-barrel domain"/>
    <property type="match status" value="1"/>
</dbReference>
<keyword evidence="2 5" id="KW-0690">Ribosome biogenesis</keyword>
<comment type="caution">
    <text evidence="8">The sequence shown here is derived from an EMBL/GenBank/DDBJ whole genome shotgun (WGS) entry which is preliminary data.</text>
</comment>
<organism evidence="8 9">
    <name type="scientific">Anaerotalea alkaliphila</name>
    <dbReference type="NCBI Taxonomy" id="2662126"/>
    <lineage>
        <taxon>Bacteria</taxon>
        <taxon>Bacillati</taxon>
        <taxon>Bacillota</taxon>
        <taxon>Clostridia</taxon>
        <taxon>Eubacteriales</taxon>
        <taxon>Anaerotalea</taxon>
    </lineage>
</organism>
<evidence type="ECO:0000256" key="2">
    <source>
        <dbReference type="ARBA" id="ARBA00022517"/>
    </source>
</evidence>
<dbReference type="GO" id="GO:0006364">
    <property type="term" value="P:rRNA processing"/>
    <property type="evidence" value="ECO:0007669"/>
    <property type="project" value="UniProtKB-UniRule"/>
</dbReference>
<evidence type="ECO:0000313" key="8">
    <source>
        <dbReference type="EMBL" id="NDL68178.1"/>
    </source>
</evidence>
<feature type="domain" description="RimM N-terminal" evidence="6">
    <location>
        <begin position="7"/>
        <end position="89"/>
    </location>
</feature>
<dbReference type="PANTHER" id="PTHR33692">
    <property type="entry name" value="RIBOSOME MATURATION FACTOR RIMM"/>
    <property type="match status" value="1"/>
</dbReference>
<keyword evidence="1 5" id="KW-0963">Cytoplasm</keyword>
<dbReference type="GO" id="GO:0043022">
    <property type="term" value="F:ribosome binding"/>
    <property type="evidence" value="ECO:0007669"/>
    <property type="project" value="InterPro"/>
</dbReference>
<protein>
    <recommendedName>
        <fullName evidence="5">Ribosome maturation factor RimM</fullName>
    </recommendedName>
</protein>
<accession>A0A7X5KNU6</accession>
<dbReference type="SUPFAM" id="SSF50447">
    <property type="entry name" value="Translation proteins"/>
    <property type="match status" value="1"/>
</dbReference>
<reference evidence="8 9" key="1">
    <citation type="submission" date="2020-01" db="EMBL/GenBank/DDBJ databases">
        <title>Anaeroalcalibacter tamaniensis gen. nov., sp. nov., moderately halophilic strictly anaerobic fermenter bacterium from mud volcano of Taman peninsula.</title>
        <authorList>
            <person name="Frolova A."/>
            <person name="Merkel A.Y."/>
            <person name="Slobodkin A.I."/>
        </authorList>
    </citation>
    <scope>NUCLEOTIDE SEQUENCE [LARGE SCALE GENOMIC DNA]</scope>
    <source>
        <strain evidence="8 9">F-3ap</strain>
    </source>
</reference>
<dbReference type="Gene3D" id="2.30.30.240">
    <property type="entry name" value="PRC-barrel domain"/>
    <property type="match status" value="1"/>
</dbReference>
<dbReference type="EMBL" id="JAAEEH010000029">
    <property type="protein sequence ID" value="NDL68178.1"/>
    <property type="molecule type" value="Genomic_DNA"/>
</dbReference>
<evidence type="ECO:0000256" key="1">
    <source>
        <dbReference type="ARBA" id="ARBA00022490"/>
    </source>
</evidence>
<dbReference type="RefSeq" id="WP_162370900.1">
    <property type="nucleotide sequence ID" value="NZ_JAAEEH010000029.1"/>
</dbReference>
<keyword evidence="4 5" id="KW-0143">Chaperone</keyword>
<dbReference type="InterPro" id="IPR036976">
    <property type="entry name" value="RimM_N_sf"/>
</dbReference>
<dbReference type="Gene3D" id="2.40.30.60">
    <property type="entry name" value="RimM"/>
    <property type="match status" value="1"/>
</dbReference>
<name>A0A7X5KNU6_9FIRM</name>
<comment type="function">
    <text evidence="5">An accessory protein needed during the final step in the assembly of 30S ribosomal subunit, possibly for assembly of the head region. Essential for efficient processing of 16S rRNA. May be needed both before and after RbfA during the maturation of 16S rRNA. It has affinity for free ribosomal 30S subunits but not for 70S ribosomes.</text>
</comment>
<dbReference type="InterPro" id="IPR011961">
    <property type="entry name" value="RimM"/>
</dbReference>
<dbReference type="Pfam" id="PF05239">
    <property type="entry name" value="PRC"/>
    <property type="match status" value="1"/>
</dbReference>
<keyword evidence="3 5" id="KW-0698">rRNA processing</keyword>
<dbReference type="InterPro" id="IPR002676">
    <property type="entry name" value="RimM_N"/>
</dbReference>
<evidence type="ECO:0000259" key="7">
    <source>
        <dbReference type="Pfam" id="PF05239"/>
    </source>
</evidence>
<comment type="subcellular location">
    <subcellularLocation>
        <location evidence="5">Cytoplasm</location>
    </subcellularLocation>
</comment>
<dbReference type="InterPro" id="IPR027275">
    <property type="entry name" value="PRC-brl_dom"/>
</dbReference>
<evidence type="ECO:0000259" key="6">
    <source>
        <dbReference type="Pfam" id="PF01782"/>
    </source>
</evidence>
<dbReference type="HAMAP" id="MF_00014">
    <property type="entry name" value="Ribosome_mat_RimM"/>
    <property type="match status" value="1"/>
</dbReference>
<keyword evidence="9" id="KW-1185">Reference proteome</keyword>